<reference evidence="4 5" key="1">
    <citation type="submission" date="2020-11" db="EMBL/GenBank/DDBJ databases">
        <title>Draft Genome Sequence and Secondary Metabolite Biosynthetic Potential of the Lysobacter niastensis Type strain DSM 18481.</title>
        <authorList>
            <person name="Turrini P."/>
            <person name="Artuso I."/>
            <person name="Tescari M."/>
            <person name="Lugli G.A."/>
            <person name="Frangipani E."/>
            <person name="Ventura M."/>
            <person name="Visca P."/>
        </authorList>
    </citation>
    <scope>NUCLEOTIDE SEQUENCE [LARGE SCALE GENOMIC DNA]</scope>
    <source>
        <strain evidence="4 5">DSM 18481</strain>
    </source>
</reference>
<evidence type="ECO:0000259" key="3">
    <source>
        <dbReference type="Pfam" id="PF07992"/>
    </source>
</evidence>
<protein>
    <submittedName>
        <fullName evidence="4">NAD(P)/FAD-dependent oxidoreductase</fullName>
    </submittedName>
</protein>
<dbReference type="PRINTS" id="PR00368">
    <property type="entry name" value="FADPNR"/>
</dbReference>
<dbReference type="Proteomes" id="UP001429984">
    <property type="component" value="Unassembled WGS sequence"/>
</dbReference>
<dbReference type="InterPro" id="IPR036188">
    <property type="entry name" value="FAD/NAD-bd_sf"/>
</dbReference>
<accession>A0ABS0B5F6</accession>
<evidence type="ECO:0000256" key="2">
    <source>
        <dbReference type="ARBA" id="ARBA00023002"/>
    </source>
</evidence>
<dbReference type="PRINTS" id="PR00469">
    <property type="entry name" value="PNDRDTASEII"/>
</dbReference>
<feature type="domain" description="FAD/NAD(P)-binding" evidence="3">
    <location>
        <begin position="6"/>
        <end position="280"/>
    </location>
</feature>
<evidence type="ECO:0000256" key="1">
    <source>
        <dbReference type="ARBA" id="ARBA00022630"/>
    </source>
</evidence>
<dbReference type="Gene3D" id="3.50.50.60">
    <property type="entry name" value="FAD/NAD(P)-binding domain"/>
    <property type="match status" value="2"/>
</dbReference>
<dbReference type="RefSeq" id="WP_194930661.1">
    <property type="nucleotide sequence ID" value="NZ_JADLZT010000004.1"/>
</dbReference>
<dbReference type="SUPFAM" id="SSF51905">
    <property type="entry name" value="FAD/NAD(P)-binding domain"/>
    <property type="match status" value="1"/>
</dbReference>
<comment type="caution">
    <text evidence="4">The sequence shown here is derived from an EMBL/GenBank/DDBJ whole genome shotgun (WGS) entry which is preliminary data.</text>
</comment>
<dbReference type="EMBL" id="JADLZT010000004">
    <property type="protein sequence ID" value="MBF6024061.1"/>
    <property type="molecule type" value="Genomic_DNA"/>
</dbReference>
<evidence type="ECO:0000313" key="4">
    <source>
        <dbReference type="EMBL" id="MBF6024061.1"/>
    </source>
</evidence>
<evidence type="ECO:0000313" key="5">
    <source>
        <dbReference type="Proteomes" id="UP001429984"/>
    </source>
</evidence>
<organism evidence="4 5">
    <name type="scientific">Lysobacter niastensis</name>
    <dbReference type="NCBI Taxonomy" id="380629"/>
    <lineage>
        <taxon>Bacteria</taxon>
        <taxon>Pseudomonadati</taxon>
        <taxon>Pseudomonadota</taxon>
        <taxon>Gammaproteobacteria</taxon>
        <taxon>Lysobacterales</taxon>
        <taxon>Lysobacteraceae</taxon>
        <taxon>Lysobacter</taxon>
    </lineage>
</organism>
<sequence length="296" mass="31464">MDTEVDCVIIGAGPAGLTAGTYLGRYRREVVIVDAGQSRANWIPASHNCPGFPSGIHGRELLSRMRQQALGFGASLVEDRVTGLERSGRGFLVTSANRQWRARKVILATGCEDVFPDMDDLAGAIECGAIRLCPICDAYEAIDKTIAVYGPAESAASHARFVRTFSRHVTFVPDKPFEDGDVVRALNDAGIEIAPPPNGLSFRDGRCEFAFEDGMRAFDVTYPTLGAVSRSELAATLGARSDDEGSLIVSRHQMTTVDGLYAIGDVVSALNQIAVATGHAAIAATAVHNALDDNPA</sequence>
<dbReference type="PANTHER" id="PTHR48105">
    <property type="entry name" value="THIOREDOXIN REDUCTASE 1-RELATED-RELATED"/>
    <property type="match status" value="1"/>
</dbReference>
<dbReference type="Pfam" id="PF07992">
    <property type="entry name" value="Pyr_redox_2"/>
    <property type="match status" value="1"/>
</dbReference>
<keyword evidence="5" id="KW-1185">Reference proteome</keyword>
<proteinExistence type="predicted"/>
<gene>
    <name evidence="4" type="ORF">IU514_08460</name>
</gene>
<keyword evidence="2" id="KW-0560">Oxidoreductase</keyword>
<keyword evidence="1" id="KW-0285">Flavoprotein</keyword>
<name>A0ABS0B5F6_9GAMM</name>
<dbReference type="InterPro" id="IPR023753">
    <property type="entry name" value="FAD/NAD-binding_dom"/>
</dbReference>
<dbReference type="InterPro" id="IPR050097">
    <property type="entry name" value="Ferredoxin-NADP_redctase_2"/>
</dbReference>